<dbReference type="EMBL" id="ATMH01010958">
    <property type="protein sequence ID" value="EPY16680.1"/>
    <property type="molecule type" value="Genomic_DNA"/>
</dbReference>
<dbReference type="InterPro" id="IPR012334">
    <property type="entry name" value="Pectin_lyas_fold"/>
</dbReference>
<dbReference type="SUPFAM" id="SSF51126">
    <property type="entry name" value="Pectin lyase-like"/>
    <property type="match status" value="1"/>
</dbReference>
<feature type="domain" description="Periplasmic copper-binding protein NosD beta helix" evidence="1">
    <location>
        <begin position="2"/>
        <end position="69"/>
    </location>
</feature>
<reference evidence="2 3" key="1">
    <citation type="journal article" date="2013" name="PLoS ONE">
        <title>Predicting the Proteins of Angomonas deanei, Strigomonas culicis and Their Respective Endosymbionts Reveals New Aspects of the Trypanosomatidae Family.</title>
        <authorList>
            <person name="Motta M.C."/>
            <person name="Martins A.C."/>
            <person name="de Souza S.S."/>
            <person name="Catta-Preta C.M."/>
            <person name="Silva R."/>
            <person name="Klein C.C."/>
            <person name="de Almeida L.G."/>
            <person name="de Lima Cunha O."/>
            <person name="Ciapina L.P."/>
            <person name="Brocchi M."/>
            <person name="Colabardini A.C."/>
            <person name="de Araujo Lima B."/>
            <person name="Machado C.R."/>
            <person name="de Almeida Soares C.M."/>
            <person name="Probst C.M."/>
            <person name="de Menezes C.B."/>
            <person name="Thompson C.E."/>
            <person name="Bartholomeu D.C."/>
            <person name="Gradia D.F."/>
            <person name="Pavoni D.P."/>
            <person name="Grisard E.C."/>
            <person name="Fantinatti-Garboggini F."/>
            <person name="Marchini F.K."/>
            <person name="Rodrigues-Luiz G.F."/>
            <person name="Wagner G."/>
            <person name="Goldman G.H."/>
            <person name="Fietto J.L."/>
            <person name="Elias M.C."/>
            <person name="Goldman M.H."/>
            <person name="Sagot M.F."/>
            <person name="Pereira M."/>
            <person name="Stoco P.H."/>
            <person name="de Mendonca-Neto R.P."/>
            <person name="Teixeira S.M."/>
            <person name="Maciel T.E."/>
            <person name="de Oliveira Mendes T.A."/>
            <person name="Urmenyi T.P."/>
            <person name="de Souza W."/>
            <person name="Schenkman S."/>
            <person name="de Vasconcelos A.T."/>
        </authorList>
    </citation>
    <scope>NUCLEOTIDE SEQUENCE [LARGE SCALE GENOMIC DNA]</scope>
</reference>
<name>S9V1L7_9TRYP</name>
<dbReference type="Proteomes" id="UP000015354">
    <property type="component" value="Unassembled WGS sequence"/>
</dbReference>
<accession>S9V1L7</accession>
<protein>
    <recommendedName>
        <fullName evidence="1">Periplasmic copper-binding protein NosD beta helix domain-containing protein</fullName>
    </recommendedName>
</protein>
<dbReference type="Gene3D" id="2.160.20.10">
    <property type="entry name" value="Single-stranded right-handed beta-helix, Pectin lyase-like"/>
    <property type="match status" value="1"/>
</dbReference>
<proteinExistence type="predicted"/>
<evidence type="ECO:0000313" key="3">
    <source>
        <dbReference type="Proteomes" id="UP000015354"/>
    </source>
</evidence>
<dbReference type="InterPro" id="IPR007742">
    <property type="entry name" value="NosD_dom"/>
</dbReference>
<comment type="caution">
    <text evidence="2">The sequence shown here is derived from an EMBL/GenBank/DDBJ whole genome shotgun (WGS) entry which is preliminary data.</text>
</comment>
<keyword evidence="3" id="KW-1185">Reference proteome</keyword>
<organism evidence="2 3">
    <name type="scientific">Strigomonas culicis</name>
    <dbReference type="NCBI Taxonomy" id="28005"/>
    <lineage>
        <taxon>Eukaryota</taxon>
        <taxon>Discoba</taxon>
        <taxon>Euglenozoa</taxon>
        <taxon>Kinetoplastea</taxon>
        <taxon>Metakinetoplastina</taxon>
        <taxon>Trypanosomatida</taxon>
        <taxon>Trypanosomatidae</taxon>
        <taxon>Strigomonadinae</taxon>
        <taxon>Strigomonas</taxon>
    </lineage>
</organism>
<dbReference type="Pfam" id="PF05048">
    <property type="entry name" value="NosD"/>
    <property type="match status" value="1"/>
</dbReference>
<dbReference type="InterPro" id="IPR011050">
    <property type="entry name" value="Pectin_lyase_fold/virulence"/>
</dbReference>
<sequence length="72" mass="7748">MICGNHNAGLLVTTYSTPHVINNTLTNNSYEGVWVCKNGGGTFCDNDLRGNLKGAMDVDKSSTVTWVGNIEK</sequence>
<evidence type="ECO:0000313" key="2">
    <source>
        <dbReference type="EMBL" id="EPY16680.1"/>
    </source>
</evidence>
<gene>
    <name evidence="2" type="ORF">STCU_11067</name>
</gene>
<dbReference type="AlphaFoldDB" id="S9V1L7"/>
<evidence type="ECO:0000259" key="1">
    <source>
        <dbReference type="Pfam" id="PF05048"/>
    </source>
</evidence>